<dbReference type="InterPro" id="IPR003020">
    <property type="entry name" value="HCO3_transpt_euk"/>
</dbReference>
<dbReference type="Proteomes" id="UP000314294">
    <property type="component" value="Unassembled WGS sequence"/>
</dbReference>
<name>A0A4Z2E5V4_9TELE</name>
<evidence type="ECO:0000256" key="3">
    <source>
        <dbReference type="ARBA" id="ARBA00022989"/>
    </source>
</evidence>
<evidence type="ECO:0000259" key="6">
    <source>
        <dbReference type="Pfam" id="PF00955"/>
    </source>
</evidence>
<evidence type="ECO:0000256" key="2">
    <source>
        <dbReference type="ARBA" id="ARBA00022692"/>
    </source>
</evidence>
<feature type="transmembrane region" description="Helical" evidence="5">
    <location>
        <begin position="23"/>
        <end position="41"/>
    </location>
</feature>
<dbReference type="GO" id="GO:0005452">
    <property type="term" value="F:solute:inorganic anion antiporter activity"/>
    <property type="evidence" value="ECO:0007669"/>
    <property type="project" value="InterPro"/>
</dbReference>
<dbReference type="PANTHER" id="PTHR11453:SF127">
    <property type="entry name" value="SOLUTE CARRIER FAMILY 4 MEMBER 11"/>
    <property type="match status" value="1"/>
</dbReference>
<dbReference type="OrthoDB" id="1735926at2759"/>
<dbReference type="Pfam" id="PF00955">
    <property type="entry name" value="HCO3_cotransp"/>
    <property type="match status" value="1"/>
</dbReference>
<keyword evidence="2 5" id="KW-0812">Transmembrane</keyword>
<evidence type="ECO:0000313" key="8">
    <source>
        <dbReference type="Proteomes" id="UP000314294"/>
    </source>
</evidence>
<feature type="domain" description="Bicarbonate transporter-like transmembrane" evidence="6">
    <location>
        <begin position="9"/>
        <end position="100"/>
    </location>
</feature>
<dbReference type="PANTHER" id="PTHR11453">
    <property type="entry name" value="ANION EXCHANGE PROTEIN"/>
    <property type="match status" value="1"/>
</dbReference>
<evidence type="ECO:0000313" key="7">
    <source>
        <dbReference type="EMBL" id="TNN24141.1"/>
    </source>
</evidence>
<dbReference type="InterPro" id="IPR011531">
    <property type="entry name" value="HCO3_transpt-like_TM_dom"/>
</dbReference>
<evidence type="ECO:0000256" key="5">
    <source>
        <dbReference type="SAM" id="Phobius"/>
    </source>
</evidence>
<reference evidence="7 8" key="1">
    <citation type="submission" date="2019-03" db="EMBL/GenBank/DDBJ databases">
        <title>First draft genome of Liparis tanakae, snailfish: a comprehensive survey of snailfish specific genes.</title>
        <authorList>
            <person name="Kim W."/>
            <person name="Song I."/>
            <person name="Jeong J.-H."/>
            <person name="Kim D."/>
            <person name="Kim S."/>
            <person name="Ryu S."/>
            <person name="Song J.Y."/>
            <person name="Lee S.K."/>
        </authorList>
    </citation>
    <scope>NUCLEOTIDE SEQUENCE [LARGE SCALE GENOMIC DNA]</scope>
    <source>
        <tissue evidence="7">Muscle</tissue>
    </source>
</reference>
<comment type="caution">
    <text evidence="7">The sequence shown here is derived from an EMBL/GenBank/DDBJ whole genome shotgun (WGS) entry which is preliminary data.</text>
</comment>
<keyword evidence="3 5" id="KW-1133">Transmembrane helix</keyword>
<dbReference type="GO" id="GO:0006820">
    <property type="term" value="P:monoatomic anion transport"/>
    <property type="evidence" value="ECO:0007669"/>
    <property type="project" value="InterPro"/>
</dbReference>
<comment type="subcellular location">
    <subcellularLocation>
        <location evidence="1">Membrane</location>
        <topology evidence="1">Multi-pass membrane protein</topology>
    </subcellularLocation>
</comment>
<dbReference type="AlphaFoldDB" id="A0A4Z2E5V4"/>
<feature type="transmembrane region" description="Helical" evidence="5">
    <location>
        <begin position="66"/>
        <end position="85"/>
    </location>
</feature>
<organism evidence="7 8">
    <name type="scientific">Liparis tanakae</name>
    <name type="common">Tanaka's snailfish</name>
    <dbReference type="NCBI Taxonomy" id="230148"/>
    <lineage>
        <taxon>Eukaryota</taxon>
        <taxon>Metazoa</taxon>
        <taxon>Chordata</taxon>
        <taxon>Craniata</taxon>
        <taxon>Vertebrata</taxon>
        <taxon>Euteleostomi</taxon>
        <taxon>Actinopterygii</taxon>
        <taxon>Neopterygii</taxon>
        <taxon>Teleostei</taxon>
        <taxon>Neoteleostei</taxon>
        <taxon>Acanthomorphata</taxon>
        <taxon>Eupercaria</taxon>
        <taxon>Perciformes</taxon>
        <taxon>Cottioidei</taxon>
        <taxon>Cottales</taxon>
        <taxon>Liparidae</taxon>
        <taxon>Liparis</taxon>
    </lineage>
</organism>
<sequence>MCCSFSFDSPYLNGRIREVVSDCALPISVVVCSFIGSYLFLDIELPVFSVHDGPIFKYPQFDKLSGMNLLSAAGLGFLLALLIFIDQNIVISLTHVPEHK</sequence>
<dbReference type="EMBL" id="SRLO01016303">
    <property type="protein sequence ID" value="TNN24141.1"/>
    <property type="molecule type" value="Genomic_DNA"/>
</dbReference>
<keyword evidence="8" id="KW-1185">Reference proteome</keyword>
<evidence type="ECO:0000256" key="1">
    <source>
        <dbReference type="ARBA" id="ARBA00004141"/>
    </source>
</evidence>
<accession>A0A4Z2E5V4</accession>
<dbReference type="GO" id="GO:0050801">
    <property type="term" value="P:monoatomic ion homeostasis"/>
    <property type="evidence" value="ECO:0007669"/>
    <property type="project" value="TreeGrafter"/>
</dbReference>
<protein>
    <submittedName>
        <fullName evidence="7">Sodium bicarbonate transporter-like protein 11</fullName>
    </submittedName>
</protein>
<dbReference type="GO" id="GO:0016323">
    <property type="term" value="C:basolateral plasma membrane"/>
    <property type="evidence" value="ECO:0007669"/>
    <property type="project" value="TreeGrafter"/>
</dbReference>
<evidence type="ECO:0000256" key="4">
    <source>
        <dbReference type="ARBA" id="ARBA00023136"/>
    </source>
</evidence>
<proteinExistence type="predicted"/>
<gene>
    <name evidence="7" type="primary">SLC4A11_0</name>
    <name evidence="7" type="ORF">EYF80_065736</name>
</gene>
<keyword evidence="4 5" id="KW-0472">Membrane</keyword>